<dbReference type="InterPro" id="IPR003593">
    <property type="entry name" value="AAA+_ATPase"/>
</dbReference>
<dbReference type="Proteomes" id="UP001216189">
    <property type="component" value="Unassembled WGS sequence"/>
</dbReference>
<evidence type="ECO:0000313" key="3">
    <source>
        <dbReference type="Proteomes" id="UP001216189"/>
    </source>
</evidence>
<reference evidence="2 3" key="1">
    <citation type="submission" date="2023-02" db="EMBL/GenBank/DDBJ databases">
        <title>Vibrio intestini sp. nov., a close relative of Vibrio cholerae isolated from the intestine of Healthy Culter dabryi.</title>
        <authorList>
            <person name="Wu N."/>
        </authorList>
    </citation>
    <scope>NUCLEOTIDE SEQUENCE [LARGE SCALE GENOMIC DNA]</scope>
    <source>
        <strain evidence="2 3">DSL-7</strain>
    </source>
</reference>
<dbReference type="RefSeq" id="WP_274722855.1">
    <property type="nucleotide sequence ID" value="NZ_JARBFT010000007.1"/>
</dbReference>
<dbReference type="Gene3D" id="3.90.70.10">
    <property type="entry name" value="Cysteine proteinases"/>
    <property type="match status" value="1"/>
</dbReference>
<dbReference type="Pfam" id="PF01471">
    <property type="entry name" value="PG_binding_1"/>
    <property type="match status" value="1"/>
</dbReference>
<dbReference type="InterPro" id="IPR049945">
    <property type="entry name" value="AAA_22"/>
</dbReference>
<dbReference type="InterPro" id="IPR036365">
    <property type="entry name" value="PGBD-like_sf"/>
</dbReference>
<dbReference type="Pfam" id="PF21327">
    <property type="entry name" value="GspA_C39-like"/>
    <property type="match status" value="1"/>
</dbReference>
<dbReference type="SUPFAM" id="SSF52540">
    <property type="entry name" value="P-loop containing nucleoside triphosphate hydrolases"/>
    <property type="match status" value="1"/>
</dbReference>
<dbReference type="SUPFAM" id="SSF47090">
    <property type="entry name" value="PGBD-like"/>
    <property type="match status" value="1"/>
</dbReference>
<sequence>MYLHFFGFDELPFSIVPNARYLYLSQRHQEAIVHLQAGLGDGGGFAMLTGEVGTGKTTVARAILASLPGKTRAGMILNPTFSDLELLEAICDEFEVSYPKQATLKTLTQVLHEFLLAEHAQGIQVLLMIDEAQHLAPDVLEQLRLLTNLETDQHKLLKVLLIGQPELQDKLRMPQLRQLAQRITGRYHLLPLTEQQCVHYIHFRVEQAEGDPALFARKGCLWIAKQTHGIPRLINLVCDAALKQAYQAGEQTLSLARIKLACQAVMSFQSSVYQVTSSKPPARKLSYLFSALGGIVLSAVLAWQLPPQLDRAMQSYFPLAEVVPPTEQMVFPPALRSALLNATSSEHAFETLYAVWGYQASVMERFCQTQADTALWCEEQSGDWSTLQTYDLPAVLTLVLDEVPVYAVLYRLTGEQVELLVNGERYRVARQWLEPLWNGQFALLWQGGFSRTLKQGMRGGDVALLESKLAQVLGAPERPREQFDKDLARKVELFQRWQNMHVDGIAGRQTLRRLELLTQQQAPSLQEEG</sequence>
<comment type="caution">
    <text evidence="2">The sequence shown here is derived from an EMBL/GenBank/DDBJ whole genome shotgun (WGS) entry which is preliminary data.</text>
</comment>
<gene>
    <name evidence="2" type="ORF">PUN32_09340</name>
</gene>
<feature type="domain" description="AAA+ ATPase" evidence="1">
    <location>
        <begin position="42"/>
        <end position="190"/>
    </location>
</feature>
<dbReference type="Gene3D" id="3.40.50.300">
    <property type="entry name" value="P-loop containing nucleotide triphosphate hydrolases"/>
    <property type="match status" value="1"/>
</dbReference>
<proteinExistence type="predicted"/>
<dbReference type="InterPro" id="IPR027417">
    <property type="entry name" value="P-loop_NTPase"/>
</dbReference>
<evidence type="ECO:0000259" key="1">
    <source>
        <dbReference type="SMART" id="SM00382"/>
    </source>
</evidence>
<dbReference type="CDD" id="cd00009">
    <property type="entry name" value="AAA"/>
    <property type="match status" value="1"/>
</dbReference>
<dbReference type="InterPro" id="IPR048809">
    <property type="entry name" value="GspA_C39-like"/>
</dbReference>
<dbReference type="InterPro" id="IPR036366">
    <property type="entry name" value="PGBDSf"/>
</dbReference>
<name>A0ABT5V0N1_9VIBR</name>
<dbReference type="PANTHER" id="PTHR35894:SF1">
    <property type="entry name" value="PHOSPHORIBULOKINASE _ URIDINE KINASE FAMILY"/>
    <property type="match status" value="1"/>
</dbReference>
<dbReference type="Pfam" id="PF13401">
    <property type="entry name" value="AAA_22"/>
    <property type="match status" value="1"/>
</dbReference>
<dbReference type="Gene3D" id="1.10.101.10">
    <property type="entry name" value="PGBD-like superfamily/PGBD"/>
    <property type="match status" value="1"/>
</dbReference>
<keyword evidence="3" id="KW-1185">Reference proteome</keyword>
<dbReference type="PANTHER" id="PTHR35894">
    <property type="entry name" value="GENERAL SECRETION PATHWAY PROTEIN A-RELATED"/>
    <property type="match status" value="1"/>
</dbReference>
<organism evidence="2 3">
    <name type="scientific">Vibrio chanodichtyis</name>
    <dbReference type="NCBI Taxonomy" id="3027932"/>
    <lineage>
        <taxon>Bacteria</taxon>
        <taxon>Pseudomonadati</taxon>
        <taxon>Pseudomonadota</taxon>
        <taxon>Gammaproteobacteria</taxon>
        <taxon>Vibrionales</taxon>
        <taxon>Vibrionaceae</taxon>
        <taxon>Vibrio</taxon>
    </lineage>
</organism>
<protein>
    <submittedName>
        <fullName evidence="2">ExeA family protein</fullName>
    </submittedName>
</protein>
<dbReference type="EMBL" id="JARBFT010000007">
    <property type="protein sequence ID" value="MDE1515216.1"/>
    <property type="molecule type" value="Genomic_DNA"/>
</dbReference>
<dbReference type="InterPro" id="IPR002477">
    <property type="entry name" value="Peptidoglycan-bd-like"/>
</dbReference>
<evidence type="ECO:0000313" key="2">
    <source>
        <dbReference type="EMBL" id="MDE1515216.1"/>
    </source>
</evidence>
<dbReference type="InterPro" id="IPR052026">
    <property type="entry name" value="ExeA_AAA_ATPase_DNA-bind"/>
</dbReference>
<dbReference type="SMART" id="SM00382">
    <property type="entry name" value="AAA"/>
    <property type="match status" value="1"/>
</dbReference>
<accession>A0ABT5V0N1</accession>